<dbReference type="Gene3D" id="3.90.79.10">
    <property type="entry name" value="Nucleoside Triphosphate Pyrophosphohydrolase"/>
    <property type="match status" value="1"/>
</dbReference>
<dbReference type="SUPFAM" id="SSF55811">
    <property type="entry name" value="Nudix"/>
    <property type="match status" value="1"/>
</dbReference>
<reference evidence="2 3" key="1">
    <citation type="journal article" date="2023" name="Commun. Biol.">
        <title>Genome analysis of Parmales, the sister group of diatoms, reveals the evolutionary specialization of diatoms from phago-mixotrophs to photoautotrophs.</title>
        <authorList>
            <person name="Ban H."/>
            <person name="Sato S."/>
            <person name="Yoshikawa S."/>
            <person name="Yamada K."/>
            <person name="Nakamura Y."/>
            <person name="Ichinomiya M."/>
            <person name="Sato N."/>
            <person name="Blanc-Mathieu R."/>
            <person name="Endo H."/>
            <person name="Kuwata A."/>
            <person name="Ogata H."/>
        </authorList>
    </citation>
    <scope>NUCLEOTIDE SEQUENCE [LARGE SCALE GENOMIC DNA]</scope>
</reference>
<evidence type="ECO:0000259" key="1">
    <source>
        <dbReference type="PROSITE" id="PS51462"/>
    </source>
</evidence>
<feature type="domain" description="Nudix hydrolase" evidence="1">
    <location>
        <begin position="86"/>
        <end position="247"/>
    </location>
</feature>
<dbReference type="InterPro" id="IPR000086">
    <property type="entry name" value="NUDIX_hydrolase_dom"/>
</dbReference>
<organism evidence="2 3">
    <name type="scientific">Tetraparma gracilis</name>
    <dbReference type="NCBI Taxonomy" id="2962635"/>
    <lineage>
        <taxon>Eukaryota</taxon>
        <taxon>Sar</taxon>
        <taxon>Stramenopiles</taxon>
        <taxon>Ochrophyta</taxon>
        <taxon>Bolidophyceae</taxon>
        <taxon>Parmales</taxon>
        <taxon>Triparmaceae</taxon>
        <taxon>Tetraparma</taxon>
    </lineage>
</organism>
<gene>
    <name evidence="2" type="ORF">TeGR_g9341</name>
</gene>
<accession>A0ABQ6MRA6</accession>
<protein>
    <recommendedName>
        <fullName evidence="1">Nudix hydrolase domain-containing protein</fullName>
    </recommendedName>
</protein>
<comment type="caution">
    <text evidence="2">The sequence shown here is derived from an EMBL/GenBank/DDBJ whole genome shotgun (WGS) entry which is preliminary data.</text>
</comment>
<proteinExistence type="predicted"/>
<evidence type="ECO:0000313" key="3">
    <source>
        <dbReference type="Proteomes" id="UP001165060"/>
    </source>
</evidence>
<dbReference type="Proteomes" id="UP001165060">
    <property type="component" value="Unassembled WGS sequence"/>
</dbReference>
<evidence type="ECO:0000313" key="2">
    <source>
        <dbReference type="EMBL" id="GMI30542.1"/>
    </source>
</evidence>
<dbReference type="InterPro" id="IPR015797">
    <property type="entry name" value="NUDIX_hydrolase-like_dom_sf"/>
</dbReference>
<dbReference type="EMBL" id="BRYB01003109">
    <property type="protein sequence ID" value="GMI30542.1"/>
    <property type="molecule type" value="Genomic_DNA"/>
</dbReference>
<dbReference type="PROSITE" id="PS51462">
    <property type="entry name" value="NUDIX"/>
    <property type="match status" value="1"/>
</dbReference>
<sequence>MIPPPCVSPILSSSPHFQLTASGLSLPASLPPASLNAALAAAASSLRASSLTGAWRSELLPVASSFSSFSSSPLAIERGAAGCFAARGFGVHVNGYVRGEGGEVRLWVATRASDKGVCPGMLDHVVAGAINSECRDPLETVVKECGEEAGIPPEIAGRAVAAGTVEYEGLDGWTREGTGRVVPEEQQGYKRDTLFCYDLELPADFIPRPVDGEVGSFELMGLGEVRAAFEEGAAREFKGNCYPVVEGFLRRQGAWE</sequence>
<name>A0ABQ6MRA6_9STRA</name>
<keyword evidence="3" id="KW-1185">Reference proteome</keyword>
<dbReference type="CDD" id="cd03676">
    <property type="entry name" value="NUDIX_Tnr3_like"/>
    <property type="match status" value="1"/>
</dbReference>